<evidence type="ECO:0000256" key="7">
    <source>
        <dbReference type="RuleBase" id="RU003934"/>
    </source>
</evidence>
<dbReference type="SUPFAM" id="SSF54189">
    <property type="entry name" value="Ribosomal proteins S24e, L23 and L15e"/>
    <property type="match status" value="1"/>
</dbReference>
<dbReference type="PANTHER" id="PTHR11620">
    <property type="entry name" value="60S RIBOSOMAL PROTEIN L23A"/>
    <property type="match status" value="1"/>
</dbReference>
<dbReference type="RefSeq" id="WP_103896575.1">
    <property type="nucleotide sequence ID" value="NZ_FNUK01000026.1"/>
</dbReference>
<dbReference type="Gene3D" id="3.30.70.330">
    <property type="match status" value="1"/>
</dbReference>
<evidence type="ECO:0000256" key="3">
    <source>
        <dbReference type="ARBA" id="ARBA00022884"/>
    </source>
</evidence>
<reference evidence="9" key="1">
    <citation type="submission" date="2016-10" db="EMBL/GenBank/DDBJ databases">
        <authorList>
            <person name="Varghese N."/>
            <person name="Submissions S."/>
        </authorList>
    </citation>
    <scope>NUCLEOTIDE SEQUENCE [LARGE SCALE GENOMIC DNA]</scope>
    <source>
        <strain evidence="9">DSM 5463</strain>
    </source>
</reference>
<evidence type="ECO:0000256" key="2">
    <source>
        <dbReference type="ARBA" id="ARBA00022730"/>
    </source>
</evidence>
<dbReference type="InterPro" id="IPR001014">
    <property type="entry name" value="Ribosomal_uL23_CS"/>
</dbReference>
<evidence type="ECO:0000313" key="8">
    <source>
        <dbReference type="EMBL" id="SEG06852.1"/>
    </source>
</evidence>
<dbReference type="OrthoDB" id="9793353at2"/>
<dbReference type="AlphaFoldDB" id="A0A1H5X505"/>
<dbReference type="Proteomes" id="UP000242850">
    <property type="component" value="Unassembled WGS sequence"/>
</dbReference>
<dbReference type="InterPro" id="IPR013025">
    <property type="entry name" value="Ribosomal_uL23-like"/>
</dbReference>
<dbReference type="NCBIfam" id="NF004363">
    <property type="entry name" value="PRK05738.2-4"/>
    <property type="match status" value="1"/>
</dbReference>
<dbReference type="GO" id="GO:0003735">
    <property type="term" value="F:structural constituent of ribosome"/>
    <property type="evidence" value="ECO:0007669"/>
    <property type="project" value="InterPro"/>
</dbReference>
<comment type="function">
    <text evidence="6">One of the early assembly proteins it binds 23S rRNA. One of the proteins that surrounds the polypeptide exit tunnel on the outside of the ribosome. Forms the main docking site for trigger factor binding to the ribosome.</text>
</comment>
<dbReference type="InterPro" id="IPR012678">
    <property type="entry name" value="Ribosomal_uL23/eL15/eS24_sf"/>
</dbReference>
<gene>
    <name evidence="6" type="primary">rplW</name>
    <name evidence="8" type="ORF">SAMN05660865_01657</name>
</gene>
<dbReference type="GO" id="GO:0019843">
    <property type="term" value="F:rRNA binding"/>
    <property type="evidence" value="ECO:0007669"/>
    <property type="project" value="UniProtKB-UniRule"/>
</dbReference>
<organism evidence="8 9">
    <name type="scientific">Caloramator fervidus</name>
    <dbReference type="NCBI Taxonomy" id="29344"/>
    <lineage>
        <taxon>Bacteria</taxon>
        <taxon>Bacillati</taxon>
        <taxon>Bacillota</taxon>
        <taxon>Clostridia</taxon>
        <taxon>Eubacteriales</taxon>
        <taxon>Clostridiaceae</taxon>
        <taxon>Caloramator</taxon>
    </lineage>
</organism>
<dbReference type="GO" id="GO:1990904">
    <property type="term" value="C:ribonucleoprotein complex"/>
    <property type="evidence" value="ECO:0007669"/>
    <property type="project" value="UniProtKB-KW"/>
</dbReference>
<comment type="subunit">
    <text evidence="6">Part of the 50S ribosomal subunit. Contacts protein L29, and trigger factor when it is bound to the ribosome.</text>
</comment>
<evidence type="ECO:0000256" key="1">
    <source>
        <dbReference type="ARBA" id="ARBA00006700"/>
    </source>
</evidence>
<keyword evidence="5 6" id="KW-0687">Ribonucleoprotein</keyword>
<proteinExistence type="inferred from homology"/>
<evidence type="ECO:0000256" key="5">
    <source>
        <dbReference type="ARBA" id="ARBA00023274"/>
    </source>
</evidence>
<keyword evidence="2 6" id="KW-0699">rRNA-binding</keyword>
<keyword evidence="3 6" id="KW-0694">RNA-binding</keyword>
<keyword evidence="4 6" id="KW-0689">Ribosomal protein</keyword>
<dbReference type="Pfam" id="PF00276">
    <property type="entry name" value="Ribosomal_L23"/>
    <property type="match status" value="1"/>
</dbReference>
<name>A0A1H5X505_9CLOT</name>
<dbReference type="HAMAP" id="MF_01369_B">
    <property type="entry name" value="Ribosomal_uL23_B"/>
    <property type="match status" value="1"/>
</dbReference>
<comment type="similarity">
    <text evidence="1 6 7">Belongs to the universal ribosomal protein uL23 family.</text>
</comment>
<protein>
    <recommendedName>
        <fullName evidence="6">Large ribosomal subunit protein uL23</fullName>
    </recommendedName>
</protein>
<dbReference type="EMBL" id="FNUK01000026">
    <property type="protein sequence ID" value="SEG06852.1"/>
    <property type="molecule type" value="Genomic_DNA"/>
</dbReference>
<dbReference type="FunFam" id="3.30.70.330:FF:000001">
    <property type="entry name" value="50S ribosomal protein L23"/>
    <property type="match status" value="1"/>
</dbReference>
<dbReference type="PROSITE" id="PS00050">
    <property type="entry name" value="RIBOSOMAL_L23"/>
    <property type="match status" value="1"/>
</dbReference>
<evidence type="ECO:0000313" key="9">
    <source>
        <dbReference type="Proteomes" id="UP000242850"/>
    </source>
</evidence>
<accession>A0A1H5X505</accession>
<sequence length="99" mass="11420">MKLTNYDIIIRPIITEKTMNQMALRQYTFLVHPDANKSMIKRAVEEIFGVKVESVKTMNYQGKRKRVGLSFGKKPDYKKAIVKLTEDSKAIEFFEGFGA</sequence>
<keyword evidence="9" id="KW-1185">Reference proteome</keyword>
<dbReference type="GO" id="GO:0006412">
    <property type="term" value="P:translation"/>
    <property type="evidence" value="ECO:0007669"/>
    <property type="project" value="UniProtKB-UniRule"/>
</dbReference>
<dbReference type="InterPro" id="IPR012677">
    <property type="entry name" value="Nucleotide-bd_a/b_plait_sf"/>
</dbReference>
<evidence type="ECO:0000256" key="6">
    <source>
        <dbReference type="HAMAP-Rule" id="MF_01369"/>
    </source>
</evidence>
<evidence type="ECO:0000256" key="4">
    <source>
        <dbReference type="ARBA" id="ARBA00022980"/>
    </source>
</evidence>
<dbReference type="GO" id="GO:0005840">
    <property type="term" value="C:ribosome"/>
    <property type="evidence" value="ECO:0007669"/>
    <property type="project" value="UniProtKB-KW"/>
</dbReference>